<evidence type="ECO:0000256" key="1">
    <source>
        <dbReference type="SAM" id="Phobius"/>
    </source>
</evidence>
<comment type="caution">
    <text evidence="3">The sequence shown here is derived from an EMBL/GenBank/DDBJ whole genome shotgun (WGS) entry which is preliminary data.</text>
</comment>
<gene>
    <name evidence="3" type="ORF">TEA_007205</name>
</gene>
<keyword evidence="1" id="KW-0812">Transmembrane</keyword>
<accession>A0A4S4ERN4</accession>
<dbReference type="EMBL" id="SDRB02002394">
    <property type="protein sequence ID" value="THG19480.1"/>
    <property type="molecule type" value="Genomic_DNA"/>
</dbReference>
<evidence type="ECO:0000313" key="4">
    <source>
        <dbReference type="Proteomes" id="UP000306102"/>
    </source>
</evidence>
<dbReference type="AlphaFoldDB" id="A0A4S4ERN4"/>
<feature type="transmembrane region" description="Helical" evidence="1">
    <location>
        <begin position="126"/>
        <end position="145"/>
    </location>
</feature>
<dbReference type="Proteomes" id="UP000306102">
    <property type="component" value="Unassembled WGS sequence"/>
</dbReference>
<keyword evidence="1" id="KW-0472">Membrane</keyword>
<dbReference type="InterPro" id="IPR057776">
    <property type="entry name" value="UTP23_sensor"/>
</dbReference>
<organism evidence="3 4">
    <name type="scientific">Camellia sinensis var. sinensis</name>
    <name type="common">China tea</name>
    <dbReference type="NCBI Taxonomy" id="542762"/>
    <lineage>
        <taxon>Eukaryota</taxon>
        <taxon>Viridiplantae</taxon>
        <taxon>Streptophyta</taxon>
        <taxon>Embryophyta</taxon>
        <taxon>Tracheophyta</taxon>
        <taxon>Spermatophyta</taxon>
        <taxon>Magnoliopsida</taxon>
        <taxon>eudicotyledons</taxon>
        <taxon>Gunneridae</taxon>
        <taxon>Pentapetalae</taxon>
        <taxon>asterids</taxon>
        <taxon>Ericales</taxon>
        <taxon>Theaceae</taxon>
        <taxon>Camellia</taxon>
    </lineage>
</organism>
<sequence>MVEKVVIVEKGCHEGVTKANCLISTPPLERVPIITHLSAYRKEKGPNPLSCKKKKNCGHAKANLVSEKIIEDDNLMIGDPGLTVVDSVSSIFVELTGDGVCEALVKGFKACEVDTKQKKFQFRGRVKTYGLLLGAAVIAVGGSFVRCKKEVGET</sequence>
<feature type="domain" description="UTP23 sensor motif region" evidence="2">
    <location>
        <begin position="44"/>
        <end position="55"/>
    </location>
</feature>
<evidence type="ECO:0000259" key="2">
    <source>
        <dbReference type="Pfam" id="PF24779"/>
    </source>
</evidence>
<keyword evidence="4" id="KW-1185">Reference proteome</keyword>
<keyword evidence="1" id="KW-1133">Transmembrane helix</keyword>
<evidence type="ECO:0000313" key="3">
    <source>
        <dbReference type="EMBL" id="THG19480.1"/>
    </source>
</evidence>
<dbReference type="Pfam" id="PF24779">
    <property type="entry name" value="UTP23_sensor"/>
    <property type="match status" value="1"/>
</dbReference>
<proteinExistence type="predicted"/>
<reference evidence="3 4" key="1">
    <citation type="journal article" date="2018" name="Proc. Natl. Acad. Sci. U.S.A.">
        <title>Draft genome sequence of Camellia sinensis var. sinensis provides insights into the evolution of the tea genome and tea quality.</title>
        <authorList>
            <person name="Wei C."/>
            <person name="Yang H."/>
            <person name="Wang S."/>
            <person name="Zhao J."/>
            <person name="Liu C."/>
            <person name="Gao L."/>
            <person name="Xia E."/>
            <person name="Lu Y."/>
            <person name="Tai Y."/>
            <person name="She G."/>
            <person name="Sun J."/>
            <person name="Cao H."/>
            <person name="Tong W."/>
            <person name="Gao Q."/>
            <person name="Li Y."/>
            <person name="Deng W."/>
            <person name="Jiang X."/>
            <person name="Wang W."/>
            <person name="Chen Q."/>
            <person name="Zhang S."/>
            <person name="Li H."/>
            <person name="Wu J."/>
            <person name="Wang P."/>
            <person name="Li P."/>
            <person name="Shi C."/>
            <person name="Zheng F."/>
            <person name="Jian J."/>
            <person name="Huang B."/>
            <person name="Shan D."/>
            <person name="Shi M."/>
            <person name="Fang C."/>
            <person name="Yue Y."/>
            <person name="Li F."/>
            <person name="Li D."/>
            <person name="Wei S."/>
            <person name="Han B."/>
            <person name="Jiang C."/>
            <person name="Yin Y."/>
            <person name="Xia T."/>
            <person name="Zhang Z."/>
            <person name="Bennetzen J.L."/>
            <person name="Zhao S."/>
            <person name="Wan X."/>
        </authorList>
    </citation>
    <scope>NUCLEOTIDE SEQUENCE [LARGE SCALE GENOMIC DNA]</scope>
    <source>
        <strain evidence="4">cv. Shuchazao</strain>
        <tissue evidence="3">Leaf</tissue>
    </source>
</reference>
<protein>
    <recommendedName>
        <fullName evidence="2">UTP23 sensor motif region domain-containing protein</fullName>
    </recommendedName>
</protein>
<name>A0A4S4ERN4_CAMSN</name>